<evidence type="ECO:0000256" key="1">
    <source>
        <dbReference type="ARBA" id="ARBA00022630"/>
    </source>
</evidence>
<keyword evidence="1" id="KW-0285">Flavoprotein</keyword>
<dbReference type="InterPro" id="IPR006094">
    <property type="entry name" value="Oxid_FAD_bind_N"/>
</dbReference>
<comment type="caution">
    <text evidence="4">The sequence shown here is derived from an EMBL/GenBank/DDBJ whole genome shotgun (WGS) entry which is preliminary data.</text>
</comment>
<evidence type="ECO:0000313" key="5">
    <source>
        <dbReference type="Proteomes" id="UP000214720"/>
    </source>
</evidence>
<dbReference type="InterPro" id="IPR016169">
    <property type="entry name" value="FAD-bd_PCMH_sub2"/>
</dbReference>
<feature type="domain" description="FAD-binding PCMH-type" evidence="3">
    <location>
        <begin position="33"/>
        <end position="221"/>
    </location>
</feature>
<protein>
    <submittedName>
        <fullName evidence="4">D-Lactate dehydrogenase, cytochrome c-dependent</fullName>
    </submittedName>
</protein>
<name>A0A226WPQ8_CABSO</name>
<evidence type="ECO:0000313" key="4">
    <source>
        <dbReference type="EMBL" id="OXC73176.1"/>
    </source>
</evidence>
<dbReference type="RefSeq" id="WP_089165079.1">
    <property type="nucleotide sequence ID" value="NZ_MTHB01000256.1"/>
</dbReference>
<accession>A0A226WPQ8</accession>
<dbReference type="EMBL" id="MTHB01000256">
    <property type="protein sequence ID" value="OXC73176.1"/>
    <property type="molecule type" value="Genomic_DNA"/>
</dbReference>
<sequence length="520" mass="56228">MDMADLAAQLARIVGVQHVLSGDAVRPFAHDIYRSKELPWLVVAPGTVHELCEVVREAASAGRPVCVRAGGSSYTDGYLPAQVGTIMLDMRRLDRIVEINRTDAYVTVEAGVTWSKLAVVLEAQGLRTPFQGPFSGLVSSVGGAMSQHAISHGTGAHGTSASSAQAFDIVMADGSLLRTGSAMRGLSPFAREYGPDLTGLFTGDCGAFGVKARVTLPLLANSAASGGASFAFNSFDAMHRAMQAAAWIGVDETNFSFDSAMLRGQMERVRGLPARFVALADVLRGARSPGGRVANILRFGLSGRRAFRHSPYMSHFIVHGDDAREVRGRLCRLRQVARPFGSEIPPAVPFIVRARPFEKMFNVVGPAGERWVPLHGVLPHSGVADFHAAVLSFFTDRADDMQRLGVWSGAMFEAIGRGAMSYEIALYWPDCLSDYHLQEIQPTVLARLGRHPSNPEARAFVDSLKQDLMTLYDKHGATHFQLGKAYCYASLLTRDAFRTVVQIKQALDPDNVMNPGALGL</sequence>
<reference evidence="5" key="1">
    <citation type="submission" date="2017-01" db="EMBL/GenBank/DDBJ databases">
        <title>Genome Analysis of Deinococcus marmoris KOPRI26562.</title>
        <authorList>
            <person name="Kim J.H."/>
            <person name="Oh H.-M."/>
        </authorList>
    </citation>
    <scope>NUCLEOTIDE SEQUENCE [LARGE SCALE GENOMIC DNA]</scope>
    <source>
        <strain evidence="5">PAMC 26633</strain>
    </source>
</reference>
<dbReference type="SUPFAM" id="SSF56176">
    <property type="entry name" value="FAD-binding/transporter-associated domain-like"/>
    <property type="match status" value="1"/>
</dbReference>
<dbReference type="InterPro" id="IPR016164">
    <property type="entry name" value="FAD-linked_Oxase-like_C"/>
</dbReference>
<evidence type="ECO:0000256" key="2">
    <source>
        <dbReference type="ARBA" id="ARBA00022827"/>
    </source>
</evidence>
<dbReference type="SUPFAM" id="SSF55103">
    <property type="entry name" value="FAD-linked oxidases, C-terminal domain"/>
    <property type="match status" value="1"/>
</dbReference>
<gene>
    <name evidence="4" type="ORF">BSU04_38185</name>
</gene>
<dbReference type="PANTHER" id="PTHR11748">
    <property type="entry name" value="D-LACTATE DEHYDROGENASE"/>
    <property type="match status" value="1"/>
</dbReference>
<dbReference type="Gene3D" id="3.30.465.10">
    <property type="match status" value="1"/>
</dbReference>
<proteinExistence type="predicted"/>
<evidence type="ECO:0000259" key="3">
    <source>
        <dbReference type="PROSITE" id="PS51387"/>
    </source>
</evidence>
<dbReference type="InterPro" id="IPR036318">
    <property type="entry name" value="FAD-bd_PCMH-like_sf"/>
</dbReference>
<dbReference type="Pfam" id="PF01565">
    <property type="entry name" value="FAD_binding_4"/>
    <property type="match status" value="1"/>
</dbReference>
<organism evidence="4 5">
    <name type="scientific">Caballeronia sordidicola</name>
    <name type="common">Burkholderia sordidicola</name>
    <dbReference type="NCBI Taxonomy" id="196367"/>
    <lineage>
        <taxon>Bacteria</taxon>
        <taxon>Pseudomonadati</taxon>
        <taxon>Pseudomonadota</taxon>
        <taxon>Betaproteobacteria</taxon>
        <taxon>Burkholderiales</taxon>
        <taxon>Burkholderiaceae</taxon>
        <taxon>Caballeronia</taxon>
    </lineage>
</organism>
<dbReference type="InterPro" id="IPR016166">
    <property type="entry name" value="FAD-bd_PCMH"/>
</dbReference>
<keyword evidence="2" id="KW-0274">FAD</keyword>
<dbReference type="AlphaFoldDB" id="A0A226WPQ8"/>
<dbReference type="Proteomes" id="UP000214720">
    <property type="component" value="Unassembled WGS sequence"/>
</dbReference>
<dbReference type="GO" id="GO:0071949">
    <property type="term" value="F:FAD binding"/>
    <property type="evidence" value="ECO:0007669"/>
    <property type="project" value="InterPro"/>
</dbReference>
<dbReference type="PROSITE" id="PS51387">
    <property type="entry name" value="FAD_PCMH"/>
    <property type="match status" value="1"/>
</dbReference>
<dbReference type="GO" id="GO:0003824">
    <property type="term" value="F:catalytic activity"/>
    <property type="evidence" value="ECO:0007669"/>
    <property type="project" value="InterPro"/>
</dbReference>
<dbReference type="OrthoDB" id="9811557at2"/>